<dbReference type="GO" id="GO:0030001">
    <property type="term" value="P:metal ion transport"/>
    <property type="evidence" value="ECO:0007669"/>
    <property type="project" value="TreeGrafter"/>
</dbReference>
<feature type="transmembrane region" description="Helical" evidence="5">
    <location>
        <begin position="518"/>
        <end position="540"/>
    </location>
</feature>
<dbReference type="EMBL" id="CAJNOO010000079">
    <property type="protein sequence ID" value="CAF0789669.1"/>
    <property type="molecule type" value="Genomic_DNA"/>
</dbReference>
<comment type="caution">
    <text evidence="7">The sequence shown here is derived from an EMBL/GenBank/DDBJ whole genome shotgun (WGS) entry which is preliminary data.</text>
</comment>
<evidence type="ECO:0000256" key="2">
    <source>
        <dbReference type="ARBA" id="ARBA00022692"/>
    </source>
</evidence>
<comment type="subcellular location">
    <subcellularLocation>
        <location evidence="1">Membrane</location>
        <topology evidence="1">Multi-pass membrane protein</topology>
    </subcellularLocation>
</comment>
<dbReference type="InterPro" id="IPR050927">
    <property type="entry name" value="TRPM"/>
</dbReference>
<dbReference type="PANTHER" id="PTHR13800">
    <property type="entry name" value="TRANSIENT RECEPTOR POTENTIAL CATION CHANNEL, SUBFAMILY M, MEMBER 6"/>
    <property type="match status" value="1"/>
</dbReference>
<protein>
    <recommendedName>
        <fullName evidence="6">Ion transport domain-containing protein</fullName>
    </recommendedName>
</protein>
<organism evidence="7 8">
    <name type="scientific">Rotaria sordida</name>
    <dbReference type="NCBI Taxonomy" id="392033"/>
    <lineage>
        <taxon>Eukaryota</taxon>
        <taxon>Metazoa</taxon>
        <taxon>Spiralia</taxon>
        <taxon>Gnathifera</taxon>
        <taxon>Rotifera</taxon>
        <taxon>Eurotatoria</taxon>
        <taxon>Bdelloidea</taxon>
        <taxon>Philodinida</taxon>
        <taxon>Philodinidae</taxon>
        <taxon>Rotaria</taxon>
    </lineage>
</organism>
<dbReference type="OrthoDB" id="10020751at2759"/>
<evidence type="ECO:0000256" key="4">
    <source>
        <dbReference type="ARBA" id="ARBA00023136"/>
    </source>
</evidence>
<evidence type="ECO:0000256" key="1">
    <source>
        <dbReference type="ARBA" id="ARBA00004141"/>
    </source>
</evidence>
<name>A0A813S3M5_9BILA</name>
<proteinExistence type="predicted"/>
<accession>A0A813S3M5</accession>
<evidence type="ECO:0000259" key="6">
    <source>
        <dbReference type="Pfam" id="PF00520"/>
    </source>
</evidence>
<dbReference type="AlphaFoldDB" id="A0A813S3M5"/>
<evidence type="ECO:0000313" key="8">
    <source>
        <dbReference type="Proteomes" id="UP000663882"/>
    </source>
</evidence>
<feature type="transmembrane region" description="Helical" evidence="5">
    <location>
        <begin position="487"/>
        <end position="506"/>
    </location>
</feature>
<evidence type="ECO:0000256" key="3">
    <source>
        <dbReference type="ARBA" id="ARBA00022989"/>
    </source>
</evidence>
<dbReference type="Pfam" id="PF00520">
    <property type="entry name" value="Ion_trans"/>
    <property type="match status" value="1"/>
</dbReference>
<gene>
    <name evidence="7" type="ORF">RFH988_LOCUS3360</name>
</gene>
<keyword evidence="3 5" id="KW-1133">Transmembrane helix</keyword>
<feature type="transmembrane region" description="Helical" evidence="5">
    <location>
        <begin position="448"/>
        <end position="467"/>
    </location>
</feature>
<evidence type="ECO:0000256" key="5">
    <source>
        <dbReference type="SAM" id="Phobius"/>
    </source>
</evidence>
<keyword evidence="2 5" id="KW-0812">Transmembrane</keyword>
<dbReference type="GO" id="GO:0005886">
    <property type="term" value="C:plasma membrane"/>
    <property type="evidence" value="ECO:0007669"/>
    <property type="project" value="TreeGrafter"/>
</dbReference>
<dbReference type="GO" id="GO:0005261">
    <property type="term" value="F:monoatomic cation channel activity"/>
    <property type="evidence" value="ECO:0007669"/>
    <property type="project" value="TreeGrafter"/>
</dbReference>
<feature type="transmembrane region" description="Helical" evidence="5">
    <location>
        <begin position="578"/>
        <end position="603"/>
    </location>
</feature>
<reference evidence="7" key="1">
    <citation type="submission" date="2021-02" db="EMBL/GenBank/DDBJ databases">
        <authorList>
            <person name="Nowell W R."/>
        </authorList>
    </citation>
    <scope>NUCLEOTIDE SEQUENCE</scope>
</reference>
<dbReference type="Proteomes" id="UP000663882">
    <property type="component" value="Unassembled WGS sequence"/>
</dbReference>
<sequence length="728" mass="85774">MVEVLYSLVDVNRRFDRLALDSLYINNLNMTDTMTINSFIEQPCSIDAEVISKISEKILPRIHSQVHKLTIEEFSIKPILLAVNYPQLYSLSLINFQEEMLYQHLTDDVILRDLLTKQITHLNIDIKKTIGQRTKIVSKIFALILSLCKKLTVFNFCHMFPTRKCILPICYLPSTNCMSLTLVKLTITVSSLLDCLYLFDGCLDSLSTLIINVSYIFGPKIPKYSKKKFLKLRCFSLSSPKLTVDYDDLIVPLLCQMVNLEELKLYLLVQRFDSTYIDGIQLYDQFLVYMTQLKKFTFNIKTNVSNNFLRVKLPSNEDIQHSFIGRGYQQVTSYIHYDSIENKGKCLIYSVPYEFDYFFNLDNSFQGRIFYKVRYLTMDDTIPFEHKLFNIISEDFPFLEFLRISNNYSPKVKEHSLTLITYPYLTLLDLQNAHDDYAELFLLRKNAYLPHVVAIILFFVGIVLRYIPISECFCAARIILSFDLSIWFIRLLDMFTAVKLLGFKLVMIGEMVHDLNFFMLMFFVFILAFGVSFYSLVFGVQEFTWHLPRKIINLAYWHIFGEIERLEIFEENFKANGYAAFILLLGYMTIVSILLVNLLIAMFSNTFDRLQSNADRIWKFQRYSLVSEYLSRPSFPSPFIFLSHCVRLTLYTLAKCCKSEFIQNKYRQHVNRTKYSKTYFFFLELSFDDKSITKIETIEDAYCDEIYYNYLKQERKLLDEPDLDEERV</sequence>
<dbReference type="InterPro" id="IPR005821">
    <property type="entry name" value="Ion_trans_dom"/>
</dbReference>
<keyword evidence="4 5" id="KW-0472">Membrane</keyword>
<evidence type="ECO:0000313" key="7">
    <source>
        <dbReference type="EMBL" id="CAF0789669.1"/>
    </source>
</evidence>
<feature type="domain" description="Ion transport" evidence="6">
    <location>
        <begin position="449"/>
        <end position="614"/>
    </location>
</feature>
<dbReference type="PANTHER" id="PTHR13800:SF1">
    <property type="entry name" value="TRANSIENT RECEPTOR POTENTIAL CATION CHANNEL TRPM"/>
    <property type="match status" value="1"/>
</dbReference>